<accession>A0A1E3QH89</accession>
<dbReference type="InterPro" id="IPR029016">
    <property type="entry name" value="GAF-like_dom_sf"/>
</dbReference>
<feature type="domain" description="GAF" evidence="2">
    <location>
        <begin position="62"/>
        <end position="169"/>
    </location>
</feature>
<dbReference type="AlphaFoldDB" id="A0A1E3QH89"/>
<gene>
    <name evidence="3" type="ORF">BABINDRAFT_42295</name>
</gene>
<dbReference type="GO" id="GO:0005829">
    <property type="term" value="C:cytosol"/>
    <property type="evidence" value="ECO:0007669"/>
    <property type="project" value="TreeGrafter"/>
</dbReference>
<dbReference type="FunFam" id="3.30.450.40:FF:000008">
    <property type="entry name" value="GAF domain-containing proteins"/>
    <property type="match status" value="1"/>
</dbReference>
<protein>
    <recommendedName>
        <fullName evidence="2">GAF domain-containing protein</fullName>
    </recommendedName>
</protein>
<evidence type="ECO:0000259" key="2">
    <source>
        <dbReference type="Pfam" id="PF13185"/>
    </source>
</evidence>
<dbReference type="EMBL" id="KV454443">
    <property type="protein sequence ID" value="ODQ77066.1"/>
    <property type="molecule type" value="Genomic_DNA"/>
</dbReference>
<dbReference type="PANTHER" id="PTHR21021:SF15">
    <property type="entry name" value="FREE METHIONINE-R-SULFOXIDE REDUCTASE"/>
    <property type="match status" value="1"/>
</dbReference>
<dbReference type="GO" id="GO:0034599">
    <property type="term" value="P:cellular response to oxidative stress"/>
    <property type="evidence" value="ECO:0007669"/>
    <property type="project" value="EnsemblFungi"/>
</dbReference>
<evidence type="ECO:0000256" key="1">
    <source>
        <dbReference type="ARBA" id="ARBA00038454"/>
    </source>
</evidence>
<dbReference type="Pfam" id="PF13185">
    <property type="entry name" value="GAF_2"/>
    <property type="match status" value="1"/>
</dbReference>
<dbReference type="SUPFAM" id="SSF55781">
    <property type="entry name" value="GAF domain-like"/>
    <property type="match status" value="1"/>
</dbReference>
<evidence type="ECO:0000313" key="4">
    <source>
        <dbReference type="Proteomes" id="UP000094336"/>
    </source>
</evidence>
<dbReference type="PROSITE" id="PS01320">
    <property type="entry name" value="UPF0067"/>
    <property type="match status" value="1"/>
</dbReference>
<keyword evidence="4" id="KW-1185">Reference proteome</keyword>
<dbReference type="RefSeq" id="XP_018982394.1">
    <property type="nucleotide sequence ID" value="XM_019132065.1"/>
</dbReference>
<dbReference type="GO" id="GO:0033745">
    <property type="term" value="F:L-methionine-(R)-S-oxide reductase activity"/>
    <property type="evidence" value="ECO:0007669"/>
    <property type="project" value="EnsemblFungi"/>
</dbReference>
<name>A0A1E3QH89_9ASCO</name>
<dbReference type="Proteomes" id="UP000094336">
    <property type="component" value="Unassembled WGS sequence"/>
</dbReference>
<dbReference type="STRING" id="984486.A0A1E3QH89"/>
<organism evidence="3 4">
    <name type="scientific">Babjeviella inositovora NRRL Y-12698</name>
    <dbReference type="NCBI Taxonomy" id="984486"/>
    <lineage>
        <taxon>Eukaryota</taxon>
        <taxon>Fungi</taxon>
        <taxon>Dikarya</taxon>
        <taxon>Ascomycota</taxon>
        <taxon>Saccharomycotina</taxon>
        <taxon>Pichiomycetes</taxon>
        <taxon>Serinales incertae sedis</taxon>
        <taxon>Babjeviella</taxon>
    </lineage>
</organism>
<dbReference type="PANTHER" id="PTHR21021">
    <property type="entry name" value="GAF/PUTATIVE CYTOSKELETAL PROTEIN"/>
    <property type="match status" value="1"/>
</dbReference>
<dbReference type="InterPro" id="IPR051330">
    <property type="entry name" value="Phosphatase_reg/MetRdx"/>
</dbReference>
<evidence type="ECO:0000313" key="3">
    <source>
        <dbReference type="EMBL" id="ODQ77066.1"/>
    </source>
</evidence>
<comment type="similarity">
    <text evidence="1">Belongs to the free Met sulfoxide reductase family.</text>
</comment>
<dbReference type="Gene3D" id="3.30.450.40">
    <property type="match status" value="1"/>
</dbReference>
<proteinExistence type="inferred from homology"/>
<dbReference type="GeneID" id="30149918"/>
<sequence>MTHHADYSNFANTLSKKDTLELVVESYAALADGQTNWVANLANCASLVHHAYHSLSVPVNWAGFYVLDPKKDNQLILGPFMGKVACQVIPFDKGVCGTAAVTTQTQLVSDVEKFPGHIACDGETQSEIVLPILDKEGKLRGVLDVDCLALNGFNEMDQKILESLCKLIGETCEW</sequence>
<dbReference type="OrthoDB" id="15735at2759"/>
<reference evidence="4" key="1">
    <citation type="submission" date="2016-05" db="EMBL/GenBank/DDBJ databases">
        <title>Comparative genomics of biotechnologically important yeasts.</title>
        <authorList>
            <consortium name="DOE Joint Genome Institute"/>
            <person name="Riley R."/>
            <person name="Haridas S."/>
            <person name="Wolfe K.H."/>
            <person name="Lopes M.R."/>
            <person name="Hittinger C.T."/>
            <person name="Goker M."/>
            <person name="Salamov A."/>
            <person name="Wisecaver J."/>
            <person name="Long T.M."/>
            <person name="Aerts A.L."/>
            <person name="Barry K."/>
            <person name="Choi C."/>
            <person name="Clum A."/>
            <person name="Coughlan A.Y."/>
            <person name="Deshpande S."/>
            <person name="Douglass A.P."/>
            <person name="Hanson S.J."/>
            <person name="Klenk H.-P."/>
            <person name="Labutti K."/>
            <person name="Lapidus A."/>
            <person name="Lindquist E."/>
            <person name="Lipzen A."/>
            <person name="Meier-Kolthoff J.P."/>
            <person name="Ohm R.A."/>
            <person name="Otillar R.P."/>
            <person name="Pangilinan J."/>
            <person name="Peng Y."/>
            <person name="Rokas A."/>
            <person name="Rosa C.A."/>
            <person name="Scheuner C."/>
            <person name="Sibirny A.A."/>
            <person name="Slot J.C."/>
            <person name="Stielow J.B."/>
            <person name="Sun H."/>
            <person name="Kurtzman C.P."/>
            <person name="Blackwell M."/>
            <person name="Grigoriev I.V."/>
            <person name="Jeffries T.W."/>
        </authorList>
    </citation>
    <scope>NUCLEOTIDE SEQUENCE [LARGE SCALE GENOMIC DNA]</scope>
    <source>
        <strain evidence="4">NRRL Y-12698</strain>
    </source>
</reference>
<dbReference type="InterPro" id="IPR000614">
    <property type="entry name" value="FRMsr_CS"/>
</dbReference>
<dbReference type="InterPro" id="IPR003018">
    <property type="entry name" value="GAF"/>
</dbReference>